<dbReference type="OrthoDB" id="85696at2157"/>
<dbReference type="KEGG" id="teu:TEU_04040"/>
<sequence>MRRGFVFTLDAVLALFLVLIMITAITTAESQVQSVYKTQMRMSELDNANAMLKLLRTVPLSQLVPASVIDDWESGSDPVLNTTLVTPDMSPLEIAATYWAVSPIYPGQDYKKKASIILGYILNSTLGGYNYELLINNWTNAFMSRGSYNYSLARDVSAATLVLSGYSYNQTPRGYVARAFLSKLKAKVTSYVYQGDYVATQHSGKWIRITYIIPTSQFPLGTKILNVTWYFEAAVVDSNYYAYINGKSVSCFPQGNIMTFEEITDDGSGNCNLVENVQKSVNESTDTNFTVEVYNWGGVSGEDGAQHIIITYETPQASTFKYPHYYPFADVRANDSIHIEKYVFAPGNLTDLSIKIAGQNIKTVTAAIRIYGSVSRSFSLTRVGEYFVATNTTLANIIHEMGYSYSDLSGTYFTILLDVTWEGSGELHLDGKNSYVYADYIPFTAMSLYSVDVTEVIPPYSYWGGSALDYFYHNAEWVWDIPEYAVPLYVTFQLPWYHSSFRECLQKVSVLMNSSTNSWRTLYYAPDYNPFVDAFARWGYTRVTRDYQNKIVRDALHTGRNAFRLNFGRCYYVAPKYTLASVVYLLNAYAPYGDVKPYLMQGYPSVKAYNLTYVYKIGGQHHTASIVVGSPDAVTSGEYVNITACQLDPTKYAVDDAVLRLFRNLGGDGCTKPVLVNLGDTLIDYVSLPGVPRSISPITVTLRIWRVGG</sequence>
<accession>A0A097QSX9</accession>
<protein>
    <submittedName>
        <fullName evidence="1">Uncharacterized protein</fullName>
    </submittedName>
</protein>
<dbReference type="HOGENOM" id="CLU_382952_0_0_2"/>
<dbReference type="Proteomes" id="UP000029980">
    <property type="component" value="Chromosome"/>
</dbReference>
<reference evidence="1 2" key="1">
    <citation type="journal article" date="2015" name="Int. J. Syst. Evol. Microbiol.">
        <title>Thermococcus eurythermalis sp. nov., a conditional piezophilic hyperthermophilic archaeon with a wide temperature range isolated from an oil-immersed chimney in the Guaymas Basin.</title>
        <authorList>
            <person name="Zhao W."/>
            <person name="Zeng X."/>
            <person name="Xiao X."/>
        </authorList>
    </citation>
    <scope>NUCLEOTIDE SEQUENCE [LARGE SCALE GENOMIC DNA]</scope>
    <source>
        <strain evidence="1 2">A501</strain>
    </source>
</reference>
<dbReference type="AlphaFoldDB" id="A0A097QSX9"/>
<name>A0A097QSX9_9EURY</name>
<keyword evidence="2" id="KW-1185">Reference proteome</keyword>
<gene>
    <name evidence="1" type="ORF">TEU_04040</name>
</gene>
<evidence type="ECO:0000313" key="2">
    <source>
        <dbReference type="Proteomes" id="UP000029980"/>
    </source>
</evidence>
<dbReference type="RefSeq" id="WP_050002557.1">
    <property type="nucleotide sequence ID" value="NZ_CP008887.1"/>
</dbReference>
<dbReference type="GeneID" id="25152605"/>
<dbReference type="EMBL" id="CP008887">
    <property type="protein sequence ID" value="AIU69576.1"/>
    <property type="molecule type" value="Genomic_DNA"/>
</dbReference>
<dbReference type="STRING" id="1505907.TEU_04040"/>
<proteinExistence type="predicted"/>
<organism evidence="1 2">
    <name type="scientific">Thermococcus eurythermalis</name>
    <dbReference type="NCBI Taxonomy" id="1505907"/>
    <lineage>
        <taxon>Archaea</taxon>
        <taxon>Methanobacteriati</taxon>
        <taxon>Methanobacteriota</taxon>
        <taxon>Thermococci</taxon>
        <taxon>Thermococcales</taxon>
        <taxon>Thermococcaceae</taxon>
        <taxon>Thermococcus</taxon>
    </lineage>
</organism>
<evidence type="ECO:0000313" key="1">
    <source>
        <dbReference type="EMBL" id="AIU69576.1"/>
    </source>
</evidence>